<dbReference type="PANTHER" id="PTHR36869:SF1">
    <property type="entry name" value="CHROMOSOME 16 OPEN READING FRAME 46"/>
    <property type="match status" value="1"/>
</dbReference>
<evidence type="ECO:0000313" key="2">
    <source>
        <dbReference type="EMBL" id="KAG9272935.1"/>
    </source>
</evidence>
<evidence type="ECO:0000313" key="3">
    <source>
        <dbReference type="Proteomes" id="UP000752171"/>
    </source>
</evidence>
<evidence type="ECO:0000256" key="1">
    <source>
        <dbReference type="SAM" id="MobiDB-lite"/>
    </source>
</evidence>
<dbReference type="EMBL" id="JAICCE010000009">
    <property type="protein sequence ID" value="KAG9272935.1"/>
    <property type="molecule type" value="Genomic_DNA"/>
</dbReference>
<name>A0A8T2LTK7_ASTMX</name>
<proteinExistence type="predicted"/>
<accession>A0A8T2LTK7</accession>
<feature type="region of interest" description="Disordered" evidence="1">
    <location>
        <begin position="143"/>
        <end position="180"/>
    </location>
</feature>
<dbReference type="AlphaFoldDB" id="A0A8T2LTK7"/>
<protein>
    <submittedName>
        <fullName evidence="2">Uncharacterized protein</fullName>
    </submittedName>
</protein>
<dbReference type="Proteomes" id="UP000752171">
    <property type="component" value="Unassembled WGS sequence"/>
</dbReference>
<dbReference type="PANTHER" id="PTHR36869">
    <property type="entry name" value="CHROMOSOME 16 OPEN READING FRAME 46"/>
    <property type="match status" value="1"/>
</dbReference>
<reference evidence="2 3" key="1">
    <citation type="submission" date="2021-07" db="EMBL/GenBank/DDBJ databases">
        <authorList>
            <person name="Imarazene B."/>
            <person name="Zahm M."/>
            <person name="Klopp C."/>
            <person name="Cabau C."/>
            <person name="Beille S."/>
            <person name="Jouanno E."/>
            <person name="Castinel A."/>
            <person name="Lluch J."/>
            <person name="Gil L."/>
            <person name="Kuchtly C."/>
            <person name="Lopez Roques C."/>
            <person name="Donnadieu C."/>
            <person name="Parrinello H."/>
            <person name="Journot L."/>
            <person name="Du K."/>
            <person name="Schartl M."/>
            <person name="Retaux S."/>
            <person name="Guiguen Y."/>
        </authorList>
    </citation>
    <scope>NUCLEOTIDE SEQUENCE [LARGE SCALE GENOMIC DNA]</scope>
    <source>
        <strain evidence="2">Pach_M1</strain>
        <tissue evidence="2">Testis</tissue>
    </source>
</reference>
<dbReference type="InterPro" id="IPR027836">
    <property type="entry name" value="DUF4529"/>
</dbReference>
<dbReference type="Pfam" id="PF15032">
    <property type="entry name" value="DUF4529"/>
    <property type="match status" value="1"/>
</dbReference>
<sequence>MFCLPLQISFCGKTYAMNNSMSYQSEHIDYDRTEALDDSEWNNCKSRERDYVNSLLDVSEEYSVKEQEPYEVQIPVGWEEAIQGWGRFAPLACLFQAQRNRRKVKADAMDFHCLLCADLKDLKLSELPELDCAGASSETVLSCQPPEEPLKNSVPSSIEPPRKPQRNSSPCSSSTSEEDTFDLLTIEERNTKTDILENKAVFGSEQFVPNKTLPQHFQPTVQCPFFKDRCAGKVPLMGTLMILPPVRPPSPAHLRSVPVSKRREVTYPKAGVDNPIVVGGATETAALNETLDIDGQQEKAVPYRSSPVDQIYQGSLTSKYGSGQHQYLLSIPVSRKGQLPFSPLEGMLPRALPILGRNFRQEIPFRHISGHRAHSNFKARSPKRAEPELPMLLGTRVAIPVSAHRLL</sequence>
<gene>
    <name evidence="2" type="ORF">AMEX_G12016</name>
</gene>
<organism evidence="2 3">
    <name type="scientific">Astyanax mexicanus</name>
    <name type="common">Blind cave fish</name>
    <name type="synonym">Astyanax fasciatus mexicanus</name>
    <dbReference type="NCBI Taxonomy" id="7994"/>
    <lineage>
        <taxon>Eukaryota</taxon>
        <taxon>Metazoa</taxon>
        <taxon>Chordata</taxon>
        <taxon>Craniata</taxon>
        <taxon>Vertebrata</taxon>
        <taxon>Euteleostomi</taxon>
        <taxon>Actinopterygii</taxon>
        <taxon>Neopterygii</taxon>
        <taxon>Teleostei</taxon>
        <taxon>Ostariophysi</taxon>
        <taxon>Characiformes</taxon>
        <taxon>Characoidei</taxon>
        <taxon>Acestrorhamphidae</taxon>
        <taxon>Acestrorhamphinae</taxon>
        <taxon>Astyanax</taxon>
    </lineage>
</organism>
<comment type="caution">
    <text evidence="2">The sequence shown here is derived from an EMBL/GenBank/DDBJ whole genome shotgun (WGS) entry which is preliminary data.</text>
</comment>